<keyword evidence="1" id="KW-0472">Membrane</keyword>
<dbReference type="Proteomes" id="UP001054945">
    <property type="component" value="Unassembled WGS sequence"/>
</dbReference>
<evidence type="ECO:0000313" key="2">
    <source>
        <dbReference type="EMBL" id="GIY18853.1"/>
    </source>
</evidence>
<feature type="transmembrane region" description="Helical" evidence="1">
    <location>
        <begin position="28"/>
        <end position="46"/>
    </location>
</feature>
<dbReference type="EMBL" id="BPLR01007681">
    <property type="protein sequence ID" value="GIY18853.1"/>
    <property type="molecule type" value="Genomic_DNA"/>
</dbReference>
<keyword evidence="1" id="KW-1133">Transmembrane helix</keyword>
<evidence type="ECO:0000256" key="1">
    <source>
        <dbReference type="SAM" id="Phobius"/>
    </source>
</evidence>
<name>A0AAV4RA68_CAEEX</name>
<keyword evidence="1" id="KW-0812">Transmembrane</keyword>
<evidence type="ECO:0000313" key="3">
    <source>
        <dbReference type="Proteomes" id="UP001054945"/>
    </source>
</evidence>
<sequence length="71" mass="7983">MVSPKTAAECYDQVLFLSCSTHPKLERIFALLFLSLCSLLATTFVIEERMYYAPSPSMYRSVSGLSRSIPD</sequence>
<proteinExistence type="predicted"/>
<accession>A0AAV4RA68</accession>
<protein>
    <submittedName>
        <fullName evidence="2">Uncharacterized protein</fullName>
    </submittedName>
</protein>
<dbReference type="AlphaFoldDB" id="A0AAV4RA68"/>
<reference evidence="2 3" key="1">
    <citation type="submission" date="2021-06" db="EMBL/GenBank/DDBJ databases">
        <title>Caerostris extrusa draft genome.</title>
        <authorList>
            <person name="Kono N."/>
            <person name="Arakawa K."/>
        </authorList>
    </citation>
    <scope>NUCLEOTIDE SEQUENCE [LARGE SCALE GENOMIC DNA]</scope>
</reference>
<organism evidence="2 3">
    <name type="scientific">Caerostris extrusa</name>
    <name type="common">Bark spider</name>
    <name type="synonym">Caerostris bankana</name>
    <dbReference type="NCBI Taxonomy" id="172846"/>
    <lineage>
        <taxon>Eukaryota</taxon>
        <taxon>Metazoa</taxon>
        <taxon>Ecdysozoa</taxon>
        <taxon>Arthropoda</taxon>
        <taxon>Chelicerata</taxon>
        <taxon>Arachnida</taxon>
        <taxon>Araneae</taxon>
        <taxon>Araneomorphae</taxon>
        <taxon>Entelegynae</taxon>
        <taxon>Araneoidea</taxon>
        <taxon>Araneidae</taxon>
        <taxon>Caerostris</taxon>
    </lineage>
</organism>
<keyword evidence="3" id="KW-1185">Reference proteome</keyword>
<gene>
    <name evidence="2" type="ORF">CEXT_443231</name>
</gene>
<comment type="caution">
    <text evidence="2">The sequence shown here is derived from an EMBL/GenBank/DDBJ whole genome shotgun (WGS) entry which is preliminary data.</text>
</comment>